<reference evidence="3" key="1">
    <citation type="submission" date="2021-05" db="EMBL/GenBank/DDBJ databases">
        <title>Energy efficiency and biological interactions define the core microbiome of deep oligotrophic groundwater.</title>
        <authorList>
            <person name="Mehrshad M."/>
            <person name="Lopez-Fernandez M."/>
            <person name="Bell E."/>
            <person name="Bernier-Latmani R."/>
            <person name="Bertilsson S."/>
            <person name="Dopson M."/>
        </authorList>
    </citation>
    <scope>NUCLEOTIDE SEQUENCE</scope>
    <source>
        <strain evidence="3">Modern_marine.mb.64</strain>
    </source>
</reference>
<comment type="similarity">
    <text evidence="1">Belongs to the bactofilin family.</text>
</comment>
<evidence type="ECO:0000313" key="3">
    <source>
        <dbReference type="EMBL" id="MBU2690564.1"/>
    </source>
</evidence>
<dbReference type="Pfam" id="PF04519">
    <property type="entry name" value="Bactofilin"/>
    <property type="match status" value="1"/>
</dbReference>
<feature type="compositionally biased region" description="Polar residues" evidence="2">
    <location>
        <begin position="136"/>
        <end position="146"/>
    </location>
</feature>
<dbReference type="PANTHER" id="PTHR35024">
    <property type="entry name" value="HYPOTHETICAL CYTOSOLIC PROTEIN"/>
    <property type="match status" value="1"/>
</dbReference>
<gene>
    <name evidence="3" type="ORF">KJ970_06510</name>
</gene>
<protein>
    <submittedName>
        <fullName evidence="3">Polymer-forming cytoskeletal protein</fullName>
    </submittedName>
</protein>
<evidence type="ECO:0000256" key="2">
    <source>
        <dbReference type="SAM" id="MobiDB-lite"/>
    </source>
</evidence>
<evidence type="ECO:0000313" key="4">
    <source>
        <dbReference type="Proteomes" id="UP000777784"/>
    </source>
</evidence>
<sequence>MFKKDERPMPAVSGGESSVGTLIGKGTHINGTIKVNGSLRVDGEVEGHVIVSSGLVVGPSGVLTAEIHVQDAVVAGRIQGKIISKGRVELHKGSRIEGDVHAAVFKIEDGAFFQGNCTMGETPPHGEKKELPMPQRTGTQAGKGSS</sequence>
<dbReference type="PANTHER" id="PTHR35024:SF4">
    <property type="entry name" value="POLYMER-FORMING CYTOSKELETAL PROTEIN"/>
    <property type="match status" value="1"/>
</dbReference>
<evidence type="ECO:0000256" key="1">
    <source>
        <dbReference type="ARBA" id="ARBA00044755"/>
    </source>
</evidence>
<proteinExistence type="inferred from homology"/>
<dbReference type="EMBL" id="JAHJDP010000032">
    <property type="protein sequence ID" value="MBU2690564.1"/>
    <property type="molecule type" value="Genomic_DNA"/>
</dbReference>
<dbReference type="InterPro" id="IPR007607">
    <property type="entry name" value="BacA/B"/>
</dbReference>
<feature type="region of interest" description="Disordered" evidence="2">
    <location>
        <begin position="117"/>
        <end position="146"/>
    </location>
</feature>
<accession>A0A948W5M1</accession>
<comment type="caution">
    <text evidence="3">The sequence shown here is derived from an EMBL/GenBank/DDBJ whole genome shotgun (WGS) entry which is preliminary data.</text>
</comment>
<dbReference type="AlphaFoldDB" id="A0A948W5M1"/>
<dbReference type="Proteomes" id="UP000777784">
    <property type="component" value="Unassembled WGS sequence"/>
</dbReference>
<name>A0A948W5M1_UNCEI</name>
<organism evidence="3 4">
    <name type="scientific">Eiseniibacteriota bacterium</name>
    <dbReference type="NCBI Taxonomy" id="2212470"/>
    <lineage>
        <taxon>Bacteria</taxon>
        <taxon>Candidatus Eiseniibacteriota</taxon>
    </lineage>
</organism>